<protein>
    <submittedName>
        <fullName evidence="1">Uncharacterized protein</fullName>
    </submittedName>
</protein>
<dbReference type="EMBL" id="JAGRRH010000002">
    <property type="protein sequence ID" value="KAG7372995.1"/>
    <property type="molecule type" value="Genomic_DNA"/>
</dbReference>
<evidence type="ECO:0000313" key="2">
    <source>
        <dbReference type="Proteomes" id="UP000693970"/>
    </source>
</evidence>
<comment type="caution">
    <text evidence="1">The sequence shown here is derived from an EMBL/GenBank/DDBJ whole genome shotgun (WGS) entry which is preliminary data.</text>
</comment>
<reference evidence="1" key="1">
    <citation type="journal article" date="2021" name="Sci. Rep.">
        <title>Diploid genomic architecture of Nitzschia inconspicua, an elite biomass production diatom.</title>
        <authorList>
            <person name="Oliver A."/>
            <person name="Podell S."/>
            <person name="Pinowska A."/>
            <person name="Traller J.C."/>
            <person name="Smith S.R."/>
            <person name="McClure R."/>
            <person name="Beliaev A."/>
            <person name="Bohutskyi P."/>
            <person name="Hill E.A."/>
            <person name="Rabines A."/>
            <person name="Zheng H."/>
            <person name="Allen L.Z."/>
            <person name="Kuo A."/>
            <person name="Grigoriev I.V."/>
            <person name="Allen A.E."/>
            <person name="Hazlebeck D."/>
            <person name="Allen E.E."/>
        </authorList>
    </citation>
    <scope>NUCLEOTIDE SEQUENCE</scope>
    <source>
        <strain evidence="1">Hildebrandi</strain>
    </source>
</reference>
<evidence type="ECO:0000313" key="1">
    <source>
        <dbReference type="EMBL" id="KAG7372995.1"/>
    </source>
</evidence>
<dbReference type="Proteomes" id="UP000693970">
    <property type="component" value="Unassembled WGS sequence"/>
</dbReference>
<gene>
    <name evidence="1" type="ORF">IV203_033719</name>
</gene>
<keyword evidence="2" id="KW-1185">Reference proteome</keyword>
<proteinExistence type="predicted"/>
<reference evidence="1" key="2">
    <citation type="submission" date="2021-04" db="EMBL/GenBank/DDBJ databases">
        <authorList>
            <person name="Podell S."/>
        </authorList>
    </citation>
    <scope>NUCLEOTIDE SEQUENCE</scope>
    <source>
        <strain evidence="1">Hildebrandi</strain>
    </source>
</reference>
<sequence>MANRDGRRSSCSCRLGGSFGTTVIIHQHQQPFEQLGAIDTMASLTTDCGDGHFLATTLPAAPASLVEDCCFALSPHGWQGQIDFVLFRQIHAFEWDDVLREIIAIYTTYGDSPS</sequence>
<organism evidence="1 2">
    <name type="scientific">Nitzschia inconspicua</name>
    <dbReference type="NCBI Taxonomy" id="303405"/>
    <lineage>
        <taxon>Eukaryota</taxon>
        <taxon>Sar</taxon>
        <taxon>Stramenopiles</taxon>
        <taxon>Ochrophyta</taxon>
        <taxon>Bacillariophyta</taxon>
        <taxon>Bacillariophyceae</taxon>
        <taxon>Bacillariophycidae</taxon>
        <taxon>Bacillariales</taxon>
        <taxon>Bacillariaceae</taxon>
        <taxon>Nitzschia</taxon>
    </lineage>
</organism>
<accession>A0A9K3M2V8</accession>
<dbReference type="AlphaFoldDB" id="A0A9K3M2V8"/>
<name>A0A9K3M2V8_9STRA</name>